<sequence length="893" mass="97567">MTARPPKKRGANKMTTTHKRENARGPYEILVAEDSPTQAEHLARVLAHDPDCPARVRVAADGEAALRMAREMAPDLVVSDIAMPRMDGYALCRALKDDAALAAVPVLLLTRLTTLQDIVRSLEAGADGFLPKPYDAGQLRERVRRILQGRDAGDPARPLEVMADERRRIYELLVATHEDTQRLNTDLARMVDSLALLSRIAGALNEAAGETDVARAALDHLIRLPALAGAAICTAAPDGAARVLAQRGEGPVPGARTCADGGAGEEPGQLCLPLLAGTRRLGELHARARHDAFSVEERELLAGVAQQVALALERARLYTRAEALVVERTNALRSERNRLSAIVETAGTLVLMTDPEGRIVTFNRACEESLGWRAAQAMGRHYWEVVRGAADPEVVRHMFAGLAGDAQPQRLQGEWVTPDGRSRSIVWTHTLLRREDGSVEFVLGTGIDVTALRGAEQRLHYASNYDAVTGLPNRELLRDRLRQLKAQVQAQPGRRVLGFMLVRFGRMALIREALGPGAEQALLQEAAARLREVGSQDMTASFSEGAFALALLRADADELATSARRVLAALGQPYRYQHDEFHLDPSVGIAIYPNDGVAYDTLARGAETALRQAADGVGQRYAFYRPELNRDANERFKLENALRRALERHELELHYQPQIAVDGKSIVSAEALLRWRHPERGLVPPNDFIPLAEETGLIVEMGEWVLHQVCCQLQAWRRAGLPVVPVAVNLSAHQFDERIVGTVRRVLDDCGLEPGLLELELTESASMADADKSVALLARLKGMGIRLAIDDFGTGYSNLNYLKRFPVDRLKLDRSFVRDLETDADDLAIARAVVAMAHGLRLSVVAEGVETAGQLALLTDLGCDLVQGWLFSRAVPAEEFARLLAAGQMPAAA</sequence>
<dbReference type="InterPro" id="IPR029016">
    <property type="entry name" value="GAF-like_dom_sf"/>
</dbReference>
<keyword evidence="9" id="KW-1185">Reference proteome</keyword>
<dbReference type="PROSITE" id="PS50113">
    <property type="entry name" value="PAC"/>
    <property type="match status" value="1"/>
</dbReference>
<dbReference type="EMBL" id="WSES01000009">
    <property type="protein sequence ID" value="MVW63538.1"/>
    <property type="molecule type" value="Genomic_DNA"/>
</dbReference>
<dbReference type="SUPFAM" id="SSF55073">
    <property type="entry name" value="Nucleotide cyclase"/>
    <property type="match status" value="1"/>
</dbReference>
<dbReference type="InterPro" id="IPR035965">
    <property type="entry name" value="PAS-like_dom_sf"/>
</dbReference>
<dbReference type="InterPro" id="IPR013767">
    <property type="entry name" value="PAS_fold"/>
</dbReference>
<dbReference type="SMART" id="SM00052">
    <property type="entry name" value="EAL"/>
    <property type="match status" value="1"/>
</dbReference>
<evidence type="ECO:0000259" key="7">
    <source>
        <dbReference type="PROSITE" id="PS50887"/>
    </source>
</evidence>
<dbReference type="CDD" id="cd00130">
    <property type="entry name" value="PAS"/>
    <property type="match status" value="1"/>
</dbReference>
<keyword evidence="1" id="KW-0597">Phosphoprotein</keyword>
<dbReference type="PANTHER" id="PTHR44757">
    <property type="entry name" value="DIGUANYLATE CYCLASE DGCP"/>
    <property type="match status" value="1"/>
</dbReference>
<evidence type="ECO:0000259" key="4">
    <source>
        <dbReference type="PROSITE" id="PS50112"/>
    </source>
</evidence>
<dbReference type="Pfam" id="PF00072">
    <property type="entry name" value="Response_reg"/>
    <property type="match status" value="1"/>
</dbReference>
<dbReference type="Pfam" id="PF00990">
    <property type="entry name" value="GGDEF"/>
    <property type="match status" value="1"/>
</dbReference>
<dbReference type="InterPro" id="IPR052155">
    <property type="entry name" value="Biofilm_reg_signaling"/>
</dbReference>
<dbReference type="InterPro" id="IPR011006">
    <property type="entry name" value="CheY-like_superfamily"/>
</dbReference>
<dbReference type="InterPro" id="IPR000160">
    <property type="entry name" value="GGDEF_dom"/>
</dbReference>
<dbReference type="Gene3D" id="3.30.70.270">
    <property type="match status" value="1"/>
</dbReference>
<dbReference type="InterPro" id="IPR001633">
    <property type="entry name" value="EAL_dom"/>
</dbReference>
<dbReference type="InterPro" id="IPR000014">
    <property type="entry name" value="PAS"/>
</dbReference>
<dbReference type="Gene3D" id="3.30.450.20">
    <property type="entry name" value="PAS domain"/>
    <property type="match status" value="1"/>
</dbReference>
<protein>
    <submittedName>
        <fullName evidence="8">EAL domain-containing protein</fullName>
    </submittedName>
</protein>
<dbReference type="PROSITE" id="PS50112">
    <property type="entry name" value="PAS"/>
    <property type="match status" value="1"/>
</dbReference>
<feature type="domain" description="PAS" evidence="4">
    <location>
        <begin position="335"/>
        <end position="393"/>
    </location>
</feature>
<dbReference type="NCBIfam" id="TIGR00229">
    <property type="entry name" value="sensory_box"/>
    <property type="match status" value="1"/>
</dbReference>
<dbReference type="GO" id="GO:0006355">
    <property type="term" value="P:regulation of DNA-templated transcription"/>
    <property type="evidence" value="ECO:0007669"/>
    <property type="project" value="InterPro"/>
</dbReference>
<dbReference type="InterPro" id="IPR001789">
    <property type="entry name" value="Sig_transdc_resp-reg_receiver"/>
</dbReference>
<dbReference type="GO" id="GO:0000160">
    <property type="term" value="P:phosphorelay signal transduction system"/>
    <property type="evidence" value="ECO:0007669"/>
    <property type="project" value="InterPro"/>
</dbReference>
<comment type="caution">
    <text evidence="8">The sequence shown here is derived from an EMBL/GenBank/DDBJ whole genome shotgun (WGS) entry which is preliminary data.</text>
</comment>
<reference evidence="8 9" key="1">
    <citation type="submission" date="2019-12" db="EMBL/GenBank/DDBJ databases">
        <authorList>
            <person name="Li C."/>
            <person name="Zhao J."/>
        </authorList>
    </citation>
    <scope>NUCLEOTIDE SEQUENCE [LARGE SCALE GENOMIC DNA]</scope>
    <source>
        <strain evidence="8 9">NEAU-DD11</strain>
    </source>
</reference>
<evidence type="ECO:0000313" key="9">
    <source>
        <dbReference type="Proteomes" id="UP000443353"/>
    </source>
</evidence>
<feature type="domain" description="Response regulatory" evidence="3">
    <location>
        <begin position="28"/>
        <end position="147"/>
    </location>
</feature>
<dbReference type="Proteomes" id="UP000443353">
    <property type="component" value="Unassembled WGS sequence"/>
</dbReference>
<evidence type="ECO:0000313" key="8">
    <source>
        <dbReference type="EMBL" id="MVW63538.1"/>
    </source>
</evidence>
<accession>A0A7X3G4S7</accession>
<feature type="modified residue" description="4-aspartylphosphate" evidence="1">
    <location>
        <position position="80"/>
    </location>
</feature>
<dbReference type="InterPro" id="IPR029787">
    <property type="entry name" value="Nucleotide_cyclase"/>
</dbReference>
<dbReference type="CDD" id="cd01948">
    <property type="entry name" value="EAL"/>
    <property type="match status" value="1"/>
</dbReference>
<dbReference type="SUPFAM" id="SSF141868">
    <property type="entry name" value="EAL domain-like"/>
    <property type="match status" value="1"/>
</dbReference>
<feature type="domain" description="GGDEF" evidence="7">
    <location>
        <begin position="495"/>
        <end position="626"/>
    </location>
</feature>
<organism evidence="8 9">
    <name type="scientific">Massilia cellulosiltytica</name>
    <dbReference type="NCBI Taxonomy" id="2683234"/>
    <lineage>
        <taxon>Bacteria</taxon>
        <taxon>Pseudomonadati</taxon>
        <taxon>Pseudomonadota</taxon>
        <taxon>Betaproteobacteria</taxon>
        <taxon>Burkholderiales</taxon>
        <taxon>Oxalobacteraceae</taxon>
        <taxon>Telluria group</taxon>
        <taxon>Massilia</taxon>
    </lineage>
</organism>
<dbReference type="SMART" id="SM00267">
    <property type="entry name" value="GGDEF"/>
    <property type="match status" value="1"/>
</dbReference>
<dbReference type="SMART" id="SM00448">
    <property type="entry name" value="REC"/>
    <property type="match status" value="1"/>
</dbReference>
<dbReference type="PROSITE" id="PS50110">
    <property type="entry name" value="RESPONSE_REGULATORY"/>
    <property type="match status" value="1"/>
</dbReference>
<evidence type="ECO:0000256" key="2">
    <source>
        <dbReference type="SAM" id="MobiDB-lite"/>
    </source>
</evidence>
<dbReference type="InterPro" id="IPR000700">
    <property type="entry name" value="PAS-assoc_C"/>
</dbReference>
<dbReference type="SUPFAM" id="SSF52172">
    <property type="entry name" value="CheY-like"/>
    <property type="match status" value="1"/>
</dbReference>
<evidence type="ECO:0000256" key="1">
    <source>
        <dbReference type="PROSITE-ProRule" id="PRU00169"/>
    </source>
</evidence>
<dbReference type="Gene3D" id="3.30.450.40">
    <property type="match status" value="1"/>
</dbReference>
<dbReference type="Gene3D" id="3.40.50.2300">
    <property type="match status" value="1"/>
</dbReference>
<feature type="region of interest" description="Disordered" evidence="2">
    <location>
        <begin position="1"/>
        <end position="21"/>
    </location>
</feature>
<dbReference type="AlphaFoldDB" id="A0A7X3G4S7"/>
<feature type="domain" description="EAL" evidence="6">
    <location>
        <begin position="635"/>
        <end position="888"/>
    </location>
</feature>
<dbReference type="Gene3D" id="3.20.20.450">
    <property type="entry name" value="EAL domain"/>
    <property type="match status" value="1"/>
</dbReference>
<feature type="domain" description="PAC" evidence="5">
    <location>
        <begin position="409"/>
        <end position="461"/>
    </location>
</feature>
<dbReference type="PROSITE" id="PS50887">
    <property type="entry name" value="GGDEF"/>
    <property type="match status" value="1"/>
</dbReference>
<evidence type="ECO:0000259" key="6">
    <source>
        <dbReference type="PROSITE" id="PS50883"/>
    </source>
</evidence>
<evidence type="ECO:0000259" key="5">
    <source>
        <dbReference type="PROSITE" id="PS50113"/>
    </source>
</evidence>
<dbReference type="InterPro" id="IPR035919">
    <property type="entry name" value="EAL_sf"/>
</dbReference>
<evidence type="ECO:0000259" key="3">
    <source>
        <dbReference type="PROSITE" id="PS50110"/>
    </source>
</evidence>
<dbReference type="FunFam" id="3.20.20.450:FF:000001">
    <property type="entry name" value="Cyclic di-GMP phosphodiesterase yahA"/>
    <property type="match status" value="1"/>
</dbReference>
<feature type="compositionally biased region" description="Basic residues" evidence="2">
    <location>
        <begin position="1"/>
        <end position="11"/>
    </location>
</feature>
<dbReference type="SMART" id="SM00091">
    <property type="entry name" value="PAS"/>
    <property type="match status" value="1"/>
</dbReference>
<dbReference type="InterPro" id="IPR043128">
    <property type="entry name" value="Rev_trsase/Diguanyl_cyclase"/>
</dbReference>
<dbReference type="Pfam" id="PF00989">
    <property type="entry name" value="PAS"/>
    <property type="match status" value="1"/>
</dbReference>
<dbReference type="SUPFAM" id="SSF55781">
    <property type="entry name" value="GAF domain-like"/>
    <property type="match status" value="1"/>
</dbReference>
<name>A0A7X3G4S7_9BURK</name>
<dbReference type="Pfam" id="PF00563">
    <property type="entry name" value="EAL"/>
    <property type="match status" value="1"/>
</dbReference>
<proteinExistence type="predicted"/>
<gene>
    <name evidence="8" type="ORF">GPY61_26790</name>
</gene>
<dbReference type="PROSITE" id="PS50883">
    <property type="entry name" value="EAL"/>
    <property type="match status" value="1"/>
</dbReference>
<dbReference type="PANTHER" id="PTHR44757:SF2">
    <property type="entry name" value="BIOFILM ARCHITECTURE MAINTENANCE PROTEIN MBAA"/>
    <property type="match status" value="1"/>
</dbReference>
<dbReference type="SUPFAM" id="SSF55785">
    <property type="entry name" value="PYP-like sensor domain (PAS domain)"/>
    <property type="match status" value="1"/>
</dbReference>